<feature type="region of interest" description="Disordered" evidence="1">
    <location>
        <begin position="172"/>
        <end position="191"/>
    </location>
</feature>
<gene>
    <name evidence="3" type="ORF">QTN89_23385</name>
</gene>
<dbReference type="Proteomes" id="UP001239462">
    <property type="component" value="Unassembled WGS sequence"/>
</dbReference>
<feature type="region of interest" description="Disordered" evidence="1">
    <location>
        <begin position="22"/>
        <end position="123"/>
    </location>
</feature>
<accession>A0ABT7PPH8</accession>
<evidence type="ECO:0000256" key="2">
    <source>
        <dbReference type="SAM" id="SignalP"/>
    </source>
</evidence>
<keyword evidence="2" id="KW-0732">Signal</keyword>
<evidence type="ECO:0000313" key="3">
    <source>
        <dbReference type="EMBL" id="MDM4018415.1"/>
    </source>
</evidence>
<sequence>MIRTSRWIGLFSISFLLTPLGLADDRPQPPSQRDQPSMHRDDERQEFVPRPRLELQAPVDRIRQIFPGPPPPGHPPKVERYHGPDLPNDRPDGIPDRDVPHHGPDGERRGQPHPDEARSDDQRRRIEERLEQRLHERLELENREQQHRLEMLRREIHELERHRDELKAEIERTRGRHQQHQREIEAQEVERHNARVDEERWRETTHIALEIAQELPAEAFIDVMSGIADEVEHPEVRRNIQIALLRAAVESEQTEQAAKQLRHIFLEH</sequence>
<name>A0ABT7PPH8_9BACT</name>
<feature type="compositionally biased region" description="Basic and acidic residues" evidence="1">
    <location>
        <begin position="180"/>
        <end position="191"/>
    </location>
</feature>
<keyword evidence="4" id="KW-1185">Reference proteome</keyword>
<feature type="chain" id="PRO_5046627162" evidence="2">
    <location>
        <begin position="24"/>
        <end position="268"/>
    </location>
</feature>
<dbReference type="RefSeq" id="WP_289166231.1">
    <property type="nucleotide sequence ID" value="NZ_JASZZN010000021.1"/>
</dbReference>
<reference evidence="3 4" key="1">
    <citation type="submission" date="2023-06" db="EMBL/GenBank/DDBJ databases">
        <title>Roseiconus lacunae JC819 isolated from Gulf of Mannar region, Tamil Nadu.</title>
        <authorList>
            <person name="Pk S."/>
            <person name="Ch S."/>
            <person name="Ch V.R."/>
        </authorList>
    </citation>
    <scope>NUCLEOTIDE SEQUENCE [LARGE SCALE GENOMIC DNA]</scope>
    <source>
        <strain evidence="3 4">JC819</strain>
    </source>
</reference>
<protein>
    <submittedName>
        <fullName evidence="3">Uncharacterized protein</fullName>
    </submittedName>
</protein>
<organism evidence="3 4">
    <name type="scientific">Roseiconus lacunae</name>
    <dbReference type="NCBI Taxonomy" id="2605694"/>
    <lineage>
        <taxon>Bacteria</taxon>
        <taxon>Pseudomonadati</taxon>
        <taxon>Planctomycetota</taxon>
        <taxon>Planctomycetia</taxon>
        <taxon>Pirellulales</taxon>
        <taxon>Pirellulaceae</taxon>
        <taxon>Roseiconus</taxon>
    </lineage>
</organism>
<evidence type="ECO:0000313" key="4">
    <source>
        <dbReference type="Proteomes" id="UP001239462"/>
    </source>
</evidence>
<dbReference type="EMBL" id="JASZZN010000021">
    <property type="protein sequence ID" value="MDM4018415.1"/>
    <property type="molecule type" value="Genomic_DNA"/>
</dbReference>
<feature type="compositionally biased region" description="Basic and acidic residues" evidence="1">
    <location>
        <begin position="76"/>
        <end position="123"/>
    </location>
</feature>
<feature type="compositionally biased region" description="Basic and acidic residues" evidence="1">
    <location>
        <begin position="36"/>
        <end position="53"/>
    </location>
</feature>
<evidence type="ECO:0000256" key="1">
    <source>
        <dbReference type="SAM" id="MobiDB-lite"/>
    </source>
</evidence>
<proteinExistence type="predicted"/>
<feature type="signal peptide" evidence="2">
    <location>
        <begin position="1"/>
        <end position="23"/>
    </location>
</feature>
<comment type="caution">
    <text evidence="3">The sequence shown here is derived from an EMBL/GenBank/DDBJ whole genome shotgun (WGS) entry which is preliminary data.</text>
</comment>